<dbReference type="Gramene" id="FCD_00025512-RA">
    <property type="protein sequence ID" value="FCD_00025512-RA:cds"/>
    <property type="gene ID" value="FCD_00025512"/>
</dbReference>
<sequence length="111" mass="12104">MKISLALFVAFVLLASLQAKAKSNDNRAVVDDQLRSNSNNKNLGRKVNVGALNGIGNNMKSFQGMDNIEEEEDSDENEAFGKSGSDSTVDVHRTFSKPIPAVEKGHKIRNL</sequence>
<keyword evidence="2" id="KW-0732">Signal</keyword>
<dbReference type="EMBL" id="BTGU01000055">
    <property type="protein sequence ID" value="GMN55131.1"/>
    <property type="molecule type" value="Genomic_DNA"/>
</dbReference>
<evidence type="ECO:0000313" key="4">
    <source>
        <dbReference type="Proteomes" id="UP001187192"/>
    </source>
</evidence>
<feature type="region of interest" description="Disordered" evidence="1">
    <location>
        <begin position="69"/>
        <end position="91"/>
    </location>
</feature>
<evidence type="ECO:0000256" key="1">
    <source>
        <dbReference type="SAM" id="MobiDB-lite"/>
    </source>
</evidence>
<organism evidence="3 4">
    <name type="scientific">Ficus carica</name>
    <name type="common">Common fig</name>
    <dbReference type="NCBI Taxonomy" id="3494"/>
    <lineage>
        <taxon>Eukaryota</taxon>
        <taxon>Viridiplantae</taxon>
        <taxon>Streptophyta</taxon>
        <taxon>Embryophyta</taxon>
        <taxon>Tracheophyta</taxon>
        <taxon>Spermatophyta</taxon>
        <taxon>Magnoliopsida</taxon>
        <taxon>eudicotyledons</taxon>
        <taxon>Gunneridae</taxon>
        <taxon>Pentapetalae</taxon>
        <taxon>rosids</taxon>
        <taxon>fabids</taxon>
        <taxon>Rosales</taxon>
        <taxon>Moraceae</taxon>
        <taxon>Ficeae</taxon>
        <taxon>Ficus</taxon>
    </lineage>
</organism>
<protein>
    <submittedName>
        <fullName evidence="3">Uncharacterized protein</fullName>
    </submittedName>
</protein>
<feature type="signal peptide" evidence="2">
    <location>
        <begin position="1"/>
        <end position="21"/>
    </location>
</feature>
<name>A0AA88B0L8_FICCA</name>
<gene>
    <name evidence="3" type="ORF">TIFTF001_024245</name>
</gene>
<dbReference type="Proteomes" id="UP001187192">
    <property type="component" value="Unassembled WGS sequence"/>
</dbReference>
<keyword evidence="4" id="KW-1185">Reference proteome</keyword>
<feature type="chain" id="PRO_5041674212" evidence="2">
    <location>
        <begin position="22"/>
        <end position="111"/>
    </location>
</feature>
<evidence type="ECO:0000313" key="3">
    <source>
        <dbReference type="EMBL" id="GMN55131.1"/>
    </source>
</evidence>
<proteinExistence type="predicted"/>
<accession>A0AA88B0L8</accession>
<comment type="caution">
    <text evidence="3">The sequence shown here is derived from an EMBL/GenBank/DDBJ whole genome shotgun (WGS) entry which is preliminary data.</text>
</comment>
<dbReference type="AlphaFoldDB" id="A0AA88B0L8"/>
<reference evidence="3" key="1">
    <citation type="submission" date="2023-07" db="EMBL/GenBank/DDBJ databases">
        <title>draft genome sequence of fig (Ficus carica).</title>
        <authorList>
            <person name="Takahashi T."/>
            <person name="Nishimura K."/>
        </authorList>
    </citation>
    <scope>NUCLEOTIDE SEQUENCE</scope>
</reference>
<feature type="compositionally biased region" description="Acidic residues" evidence="1">
    <location>
        <begin position="69"/>
        <end position="78"/>
    </location>
</feature>
<evidence type="ECO:0000256" key="2">
    <source>
        <dbReference type="SAM" id="SignalP"/>
    </source>
</evidence>